<gene>
    <name evidence="1" type="ORF">AVEN_189555_1</name>
</gene>
<protein>
    <submittedName>
        <fullName evidence="1">Uncharacterized protein</fullName>
    </submittedName>
</protein>
<accession>A0A4Y2URA2</accession>
<reference evidence="1 2" key="1">
    <citation type="journal article" date="2019" name="Sci. Rep.">
        <title>Orb-weaving spider Araneus ventricosus genome elucidates the spidroin gene catalogue.</title>
        <authorList>
            <person name="Kono N."/>
            <person name="Nakamura H."/>
            <person name="Ohtoshi R."/>
            <person name="Moran D.A.P."/>
            <person name="Shinohara A."/>
            <person name="Yoshida Y."/>
            <person name="Fujiwara M."/>
            <person name="Mori M."/>
            <person name="Tomita M."/>
            <person name="Arakawa K."/>
        </authorList>
    </citation>
    <scope>NUCLEOTIDE SEQUENCE [LARGE SCALE GENOMIC DNA]</scope>
</reference>
<evidence type="ECO:0000313" key="2">
    <source>
        <dbReference type="Proteomes" id="UP000499080"/>
    </source>
</evidence>
<dbReference type="Proteomes" id="UP000499080">
    <property type="component" value="Unassembled WGS sequence"/>
</dbReference>
<sequence>MKLLEYARISVLSVLGTEFWGTFKRILYDVTSCREGYKYRGTQMRKSLSAVLSAVRAGKLSAFESAVTVITSDLLSVCVVHFHKCSFSFVPSFVLPGISVNEASSPLFSSFDCFYCTPTARFL</sequence>
<comment type="caution">
    <text evidence="1">The sequence shown here is derived from an EMBL/GenBank/DDBJ whole genome shotgun (WGS) entry which is preliminary data.</text>
</comment>
<evidence type="ECO:0000313" key="1">
    <source>
        <dbReference type="EMBL" id="GBO14226.1"/>
    </source>
</evidence>
<dbReference type="AlphaFoldDB" id="A0A4Y2URA2"/>
<keyword evidence="2" id="KW-1185">Reference proteome</keyword>
<name>A0A4Y2URA2_ARAVE</name>
<organism evidence="1 2">
    <name type="scientific">Araneus ventricosus</name>
    <name type="common">Orbweaver spider</name>
    <name type="synonym">Epeira ventricosa</name>
    <dbReference type="NCBI Taxonomy" id="182803"/>
    <lineage>
        <taxon>Eukaryota</taxon>
        <taxon>Metazoa</taxon>
        <taxon>Ecdysozoa</taxon>
        <taxon>Arthropoda</taxon>
        <taxon>Chelicerata</taxon>
        <taxon>Arachnida</taxon>
        <taxon>Araneae</taxon>
        <taxon>Araneomorphae</taxon>
        <taxon>Entelegynae</taxon>
        <taxon>Araneoidea</taxon>
        <taxon>Araneidae</taxon>
        <taxon>Araneus</taxon>
    </lineage>
</organism>
<proteinExistence type="predicted"/>
<dbReference type="EMBL" id="BGPR01038383">
    <property type="protein sequence ID" value="GBO14226.1"/>
    <property type="molecule type" value="Genomic_DNA"/>
</dbReference>